<gene>
    <name evidence="1" type="ORF">FHX68_0851</name>
</gene>
<protein>
    <submittedName>
        <fullName evidence="1">Uncharacterized protein</fullName>
    </submittedName>
</protein>
<dbReference type="EMBL" id="VFPS01000001">
    <property type="protein sequence ID" value="TQN00733.1"/>
    <property type="molecule type" value="Genomic_DNA"/>
</dbReference>
<organism evidence="1 2">
    <name type="scientific">Microbacterium lacticum</name>
    <dbReference type="NCBI Taxonomy" id="33885"/>
    <lineage>
        <taxon>Bacteria</taxon>
        <taxon>Bacillati</taxon>
        <taxon>Actinomycetota</taxon>
        <taxon>Actinomycetes</taxon>
        <taxon>Micrococcales</taxon>
        <taxon>Microbacteriaceae</taxon>
        <taxon>Microbacterium</taxon>
    </lineage>
</organism>
<comment type="caution">
    <text evidence="1">The sequence shown here is derived from an EMBL/GenBank/DDBJ whole genome shotgun (WGS) entry which is preliminary data.</text>
</comment>
<keyword evidence="2" id="KW-1185">Reference proteome</keyword>
<dbReference type="Proteomes" id="UP000319804">
    <property type="component" value="Unassembled WGS sequence"/>
</dbReference>
<sequence>MTLRDDLETVISSDPVMAEDRMAGIISLARAVADQADAQLSNTGALESRIIASYGGMLAQINRTIRDDRDRRRRTEAKTAGKASRLSLIRQQAAEATKVREEAW</sequence>
<proteinExistence type="predicted"/>
<accession>A0A4Y3UQP3</accession>
<evidence type="ECO:0000313" key="2">
    <source>
        <dbReference type="Proteomes" id="UP000319804"/>
    </source>
</evidence>
<reference evidence="1 2" key="1">
    <citation type="submission" date="2019-06" db="EMBL/GenBank/DDBJ databases">
        <title>Sequencing the genomes of 1000 actinobacteria strains.</title>
        <authorList>
            <person name="Klenk H.-P."/>
        </authorList>
    </citation>
    <scope>NUCLEOTIDE SEQUENCE [LARGE SCALE GENOMIC DNA]</scope>
    <source>
        <strain evidence="1 2">DSM 20427</strain>
    </source>
</reference>
<evidence type="ECO:0000313" key="1">
    <source>
        <dbReference type="EMBL" id="TQN00733.1"/>
    </source>
</evidence>
<dbReference type="AlphaFoldDB" id="A0A4Y3UQP3"/>
<dbReference type="RefSeq" id="WP_170219042.1">
    <property type="nucleotide sequence ID" value="NZ_VFPS01000001.1"/>
</dbReference>
<name>A0A4Y3UQP3_9MICO</name>